<feature type="compositionally biased region" description="Low complexity" evidence="1">
    <location>
        <begin position="117"/>
        <end position="127"/>
    </location>
</feature>
<organism evidence="2 3">
    <name type="scientific">Amycolatopsis mediterranei (strain U-32)</name>
    <dbReference type="NCBI Taxonomy" id="749927"/>
    <lineage>
        <taxon>Bacteria</taxon>
        <taxon>Bacillati</taxon>
        <taxon>Actinomycetota</taxon>
        <taxon>Actinomycetes</taxon>
        <taxon>Pseudonocardiales</taxon>
        <taxon>Pseudonocardiaceae</taxon>
        <taxon>Amycolatopsis</taxon>
    </lineage>
</organism>
<dbReference type="RefSeq" id="WP_013227531.1">
    <property type="nucleotide sequence ID" value="NC_014318.1"/>
</dbReference>
<protein>
    <submittedName>
        <fullName evidence="2">Uncharacterized protein</fullName>
    </submittedName>
</protein>
<evidence type="ECO:0000313" key="3">
    <source>
        <dbReference type="Proteomes" id="UP000000328"/>
    </source>
</evidence>
<evidence type="ECO:0000256" key="1">
    <source>
        <dbReference type="SAM" id="MobiDB-lite"/>
    </source>
</evidence>
<accession>A0A0H3DBM2</accession>
<dbReference type="HOGENOM" id="CLU_1718526_0_0_11"/>
<proteinExistence type="predicted"/>
<dbReference type="AlphaFoldDB" id="A0A0H3DBM2"/>
<sequence length="152" mass="16818">MTTDVAVKVTSGTWELPEVHRLRLEAERVWEAAGAHRRLAVELETGTEPDGLYRGKTQRVLAEVASCHAMAYQELAAAAEARGEARRYPRHTPQWARLVEESFVAIRRAEAHHERAAAQSASAAGDEPAARRHWAAAEEADRRASAKMRLSA</sequence>
<dbReference type="PATRIC" id="fig|749927.5.peg.5941"/>
<feature type="compositionally biased region" description="Basic and acidic residues" evidence="1">
    <location>
        <begin position="135"/>
        <end position="144"/>
    </location>
</feature>
<dbReference type="OrthoDB" id="3638527at2"/>
<feature type="region of interest" description="Disordered" evidence="1">
    <location>
        <begin position="114"/>
        <end position="152"/>
    </location>
</feature>
<evidence type="ECO:0000313" key="2">
    <source>
        <dbReference type="EMBL" id="ADJ47473.1"/>
    </source>
</evidence>
<dbReference type="KEGG" id="amd:AMED_5722"/>
<gene>
    <name evidence="2" type="ordered locus">AMED_5722</name>
</gene>
<reference evidence="2 3" key="1">
    <citation type="journal article" date="2010" name="Cell Res.">
        <title>Complete genome sequence of the rifamycin SV-producing Amycolatopsis mediterranei U32 revealed its genetic characteristics in phylogeny and metabolism.</title>
        <authorList>
            <person name="Zhao W."/>
            <person name="Zhong Y."/>
            <person name="Yuan H."/>
            <person name="Wang J."/>
            <person name="Zheng H."/>
            <person name="Wang Y."/>
            <person name="Cen X."/>
            <person name="Xu F."/>
            <person name="Bai J."/>
            <person name="Han X."/>
            <person name="Lu G."/>
            <person name="Zhu Y."/>
            <person name="Shao Z."/>
            <person name="Yan H."/>
            <person name="Li C."/>
            <person name="Peng N."/>
            <person name="Zhang Z."/>
            <person name="Zhang Y."/>
            <person name="Lin W."/>
            <person name="Fan Y."/>
            <person name="Qin Z."/>
            <person name="Hu Y."/>
            <person name="Zhu B."/>
            <person name="Wang S."/>
            <person name="Ding X."/>
            <person name="Zhao G.P."/>
        </authorList>
    </citation>
    <scope>NUCLEOTIDE SEQUENCE [LARGE SCALE GENOMIC DNA]</scope>
    <source>
        <strain evidence="3">U-32</strain>
    </source>
</reference>
<dbReference type="GeneID" id="92873398"/>
<name>A0A0H3DBM2_AMYMU</name>
<dbReference type="EMBL" id="CP002000">
    <property type="protein sequence ID" value="ADJ47473.1"/>
    <property type="molecule type" value="Genomic_DNA"/>
</dbReference>
<dbReference type="Proteomes" id="UP000000328">
    <property type="component" value="Chromosome"/>
</dbReference>